<proteinExistence type="predicted"/>
<organism evidence="1 2">
    <name type="scientific">Trichonephila inaurata madagascariensis</name>
    <dbReference type="NCBI Taxonomy" id="2747483"/>
    <lineage>
        <taxon>Eukaryota</taxon>
        <taxon>Metazoa</taxon>
        <taxon>Ecdysozoa</taxon>
        <taxon>Arthropoda</taxon>
        <taxon>Chelicerata</taxon>
        <taxon>Arachnida</taxon>
        <taxon>Araneae</taxon>
        <taxon>Araneomorphae</taxon>
        <taxon>Entelegynae</taxon>
        <taxon>Araneoidea</taxon>
        <taxon>Nephilidae</taxon>
        <taxon>Trichonephila</taxon>
        <taxon>Trichonephila inaurata</taxon>
    </lineage>
</organism>
<name>A0A8X7CBX5_9ARAC</name>
<protein>
    <submittedName>
        <fullName evidence="1">Uncharacterized protein</fullName>
    </submittedName>
</protein>
<dbReference type="OrthoDB" id="422540at2759"/>
<dbReference type="AlphaFoldDB" id="A0A8X7CBX5"/>
<dbReference type="EMBL" id="BMAV01013410">
    <property type="protein sequence ID" value="GFY61068.1"/>
    <property type="molecule type" value="Genomic_DNA"/>
</dbReference>
<evidence type="ECO:0000313" key="1">
    <source>
        <dbReference type="EMBL" id="GFY61068.1"/>
    </source>
</evidence>
<evidence type="ECO:0000313" key="2">
    <source>
        <dbReference type="Proteomes" id="UP000886998"/>
    </source>
</evidence>
<reference evidence="1" key="1">
    <citation type="submission" date="2020-08" db="EMBL/GenBank/DDBJ databases">
        <title>Multicomponent nature underlies the extraordinary mechanical properties of spider dragline silk.</title>
        <authorList>
            <person name="Kono N."/>
            <person name="Nakamura H."/>
            <person name="Mori M."/>
            <person name="Yoshida Y."/>
            <person name="Ohtoshi R."/>
            <person name="Malay A.D."/>
            <person name="Moran D.A.P."/>
            <person name="Tomita M."/>
            <person name="Numata K."/>
            <person name="Arakawa K."/>
        </authorList>
    </citation>
    <scope>NUCLEOTIDE SEQUENCE</scope>
</reference>
<dbReference type="Proteomes" id="UP000886998">
    <property type="component" value="Unassembled WGS sequence"/>
</dbReference>
<accession>A0A8X7CBX5</accession>
<keyword evidence="2" id="KW-1185">Reference proteome</keyword>
<gene>
    <name evidence="1" type="ORF">TNIN_414261</name>
</gene>
<sequence>MQQGDDELKTLLSATNQTLQQQLRMRGQLPKYIVIFPRVQYALTCLMLPTELFLQDNLSHPNCAMRKNLKRFVWTSLNKDIRVGPSCIPPRELKLTAYK</sequence>
<comment type="caution">
    <text evidence="1">The sequence shown here is derived from an EMBL/GenBank/DDBJ whole genome shotgun (WGS) entry which is preliminary data.</text>
</comment>